<name>A0A0E9TP51_ANGAN</name>
<dbReference type="EMBL" id="GBXM01053912">
    <property type="protein sequence ID" value="JAH54665.1"/>
    <property type="molecule type" value="Transcribed_RNA"/>
</dbReference>
<proteinExistence type="predicted"/>
<dbReference type="AlphaFoldDB" id="A0A0E9TP51"/>
<reference evidence="1" key="1">
    <citation type="submission" date="2014-11" db="EMBL/GenBank/DDBJ databases">
        <authorList>
            <person name="Amaro Gonzalez C."/>
        </authorList>
    </citation>
    <scope>NUCLEOTIDE SEQUENCE</scope>
</reference>
<reference evidence="1" key="2">
    <citation type="journal article" date="2015" name="Fish Shellfish Immunol.">
        <title>Early steps in the European eel (Anguilla anguilla)-Vibrio vulnificus interaction in the gills: Role of the RtxA13 toxin.</title>
        <authorList>
            <person name="Callol A."/>
            <person name="Pajuelo D."/>
            <person name="Ebbesson L."/>
            <person name="Teles M."/>
            <person name="MacKenzie S."/>
            <person name="Amaro C."/>
        </authorList>
    </citation>
    <scope>NUCLEOTIDE SEQUENCE</scope>
</reference>
<sequence>MWLDENQYTRGGGGEDRVWEPLLKSTPFIKKSLRHELKTEQKI</sequence>
<evidence type="ECO:0000313" key="1">
    <source>
        <dbReference type="EMBL" id="JAH54665.1"/>
    </source>
</evidence>
<protein>
    <submittedName>
        <fullName evidence="1">Uncharacterized protein</fullName>
    </submittedName>
</protein>
<accession>A0A0E9TP51</accession>
<organism evidence="1">
    <name type="scientific">Anguilla anguilla</name>
    <name type="common">European freshwater eel</name>
    <name type="synonym">Muraena anguilla</name>
    <dbReference type="NCBI Taxonomy" id="7936"/>
    <lineage>
        <taxon>Eukaryota</taxon>
        <taxon>Metazoa</taxon>
        <taxon>Chordata</taxon>
        <taxon>Craniata</taxon>
        <taxon>Vertebrata</taxon>
        <taxon>Euteleostomi</taxon>
        <taxon>Actinopterygii</taxon>
        <taxon>Neopterygii</taxon>
        <taxon>Teleostei</taxon>
        <taxon>Anguilliformes</taxon>
        <taxon>Anguillidae</taxon>
        <taxon>Anguilla</taxon>
    </lineage>
</organism>